<feature type="active site" evidence="5 6">
    <location>
        <position position="305"/>
    </location>
</feature>
<evidence type="ECO:0000313" key="11">
    <source>
        <dbReference type="Proteomes" id="UP001295444"/>
    </source>
</evidence>
<dbReference type="Gene3D" id="3.90.70.10">
    <property type="entry name" value="Cysteine proteinases"/>
    <property type="match status" value="1"/>
</dbReference>
<dbReference type="FunFam" id="3.90.70.10:FF:000001">
    <property type="entry name" value="Calpain-1 catalytic subunit"/>
    <property type="match status" value="1"/>
</dbReference>
<dbReference type="InterPro" id="IPR035892">
    <property type="entry name" value="C2_domain_sf"/>
</dbReference>
<organism evidence="10 11">
    <name type="scientific">Pelobates cultripes</name>
    <name type="common">Western spadefoot toad</name>
    <dbReference type="NCBI Taxonomy" id="61616"/>
    <lineage>
        <taxon>Eukaryota</taxon>
        <taxon>Metazoa</taxon>
        <taxon>Chordata</taxon>
        <taxon>Craniata</taxon>
        <taxon>Vertebrata</taxon>
        <taxon>Euteleostomi</taxon>
        <taxon>Amphibia</taxon>
        <taxon>Batrachia</taxon>
        <taxon>Anura</taxon>
        <taxon>Pelobatoidea</taxon>
        <taxon>Pelobatidae</taxon>
        <taxon>Pelobates</taxon>
    </lineage>
</organism>
<dbReference type="PROSITE" id="PS00139">
    <property type="entry name" value="THIOL_PROTEASE_CYS"/>
    <property type="match status" value="1"/>
</dbReference>
<protein>
    <submittedName>
        <fullName evidence="10">Calpain-6 isoform X2</fullName>
    </submittedName>
</protein>
<feature type="domain" description="C2" evidence="8">
    <location>
        <begin position="554"/>
        <end position="669"/>
    </location>
</feature>
<evidence type="ECO:0000256" key="7">
    <source>
        <dbReference type="SAM" id="Phobius"/>
    </source>
</evidence>
<evidence type="ECO:0000256" key="1">
    <source>
        <dbReference type="ARBA" id="ARBA00007623"/>
    </source>
</evidence>
<dbReference type="PANTHER" id="PTHR10183:SF381">
    <property type="entry name" value="CALPAIN-6"/>
    <property type="match status" value="1"/>
</dbReference>
<dbReference type="InterPro" id="IPR038765">
    <property type="entry name" value="Papain-like_cys_pep_sf"/>
</dbReference>
<dbReference type="InterPro" id="IPR033884">
    <property type="entry name" value="C2_Calpain"/>
</dbReference>
<dbReference type="GO" id="GO:0005737">
    <property type="term" value="C:cytoplasm"/>
    <property type="evidence" value="ECO:0007669"/>
    <property type="project" value="TreeGrafter"/>
</dbReference>
<keyword evidence="7" id="KW-0472">Membrane</keyword>
<dbReference type="CDD" id="cd04046">
    <property type="entry name" value="C2_Calpain"/>
    <property type="match status" value="1"/>
</dbReference>
<proteinExistence type="inferred from homology"/>
<dbReference type="InterPro" id="IPR022683">
    <property type="entry name" value="Calpain_III"/>
</dbReference>
<evidence type="ECO:0000313" key="10">
    <source>
        <dbReference type="EMBL" id="CAH2315455.1"/>
    </source>
</evidence>
<dbReference type="InterPro" id="IPR033883">
    <property type="entry name" value="C2_III"/>
</dbReference>
<evidence type="ECO:0000256" key="6">
    <source>
        <dbReference type="PROSITE-ProRule" id="PRU00239"/>
    </source>
</evidence>
<dbReference type="EMBL" id="OW240920">
    <property type="protein sequence ID" value="CAH2315455.1"/>
    <property type="molecule type" value="Genomic_DNA"/>
</dbReference>
<dbReference type="FunFam" id="2.60.40.150:FF:000131">
    <property type="entry name" value="calpain-6"/>
    <property type="match status" value="1"/>
</dbReference>
<evidence type="ECO:0000256" key="5">
    <source>
        <dbReference type="PIRSR" id="PIRSR622684-1"/>
    </source>
</evidence>
<dbReference type="CDD" id="cd00214">
    <property type="entry name" value="Calpain_III"/>
    <property type="match status" value="1"/>
</dbReference>
<dbReference type="CDD" id="cd00044">
    <property type="entry name" value="CysPc"/>
    <property type="match status" value="1"/>
</dbReference>
<dbReference type="InterPro" id="IPR022684">
    <property type="entry name" value="Calpain_cysteine_protease"/>
</dbReference>
<evidence type="ECO:0000259" key="9">
    <source>
        <dbReference type="PROSITE" id="PS50203"/>
    </source>
</evidence>
<evidence type="ECO:0000256" key="4">
    <source>
        <dbReference type="ARBA" id="ARBA00022807"/>
    </source>
</evidence>
<dbReference type="Pfam" id="PF00648">
    <property type="entry name" value="Peptidase_C2"/>
    <property type="match status" value="1"/>
</dbReference>
<dbReference type="GO" id="GO:0004198">
    <property type="term" value="F:calcium-dependent cysteine-type endopeptidase activity"/>
    <property type="evidence" value="ECO:0007669"/>
    <property type="project" value="InterPro"/>
</dbReference>
<keyword evidence="3 6" id="KW-0378">Hydrolase</keyword>
<dbReference type="SUPFAM" id="SSF49758">
    <property type="entry name" value="Calpain large subunit, middle domain (domain III)"/>
    <property type="match status" value="1"/>
</dbReference>
<evidence type="ECO:0000256" key="2">
    <source>
        <dbReference type="ARBA" id="ARBA00022670"/>
    </source>
</evidence>
<reference evidence="10" key="1">
    <citation type="submission" date="2022-03" db="EMBL/GenBank/DDBJ databases">
        <authorList>
            <person name="Alioto T."/>
            <person name="Alioto T."/>
            <person name="Gomez Garrido J."/>
        </authorList>
    </citation>
    <scope>NUCLEOTIDE SEQUENCE</scope>
</reference>
<dbReference type="InterPro" id="IPR022682">
    <property type="entry name" value="Calpain_domain_III"/>
</dbReference>
<dbReference type="SUPFAM" id="SSF49562">
    <property type="entry name" value="C2 domain (Calcium/lipid-binding domain, CaLB)"/>
    <property type="match status" value="1"/>
</dbReference>
<dbReference type="PROSITE" id="PS50203">
    <property type="entry name" value="CALPAIN_CAT"/>
    <property type="match status" value="1"/>
</dbReference>
<dbReference type="Gene3D" id="2.60.120.380">
    <property type="match status" value="1"/>
</dbReference>
<keyword evidence="11" id="KW-1185">Reference proteome</keyword>
<keyword evidence="7" id="KW-1133">Transmembrane helix</keyword>
<name>A0AAD1T098_PELCU</name>
<dbReference type="GO" id="GO:0006508">
    <property type="term" value="P:proteolysis"/>
    <property type="evidence" value="ECO:0007669"/>
    <property type="project" value="UniProtKB-KW"/>
</dbReference>
<feature type="active site" evidence="5 6">
    <location>
        <position position="337"/>
    </location>
</feature>
<dbReference type="FunFam" id="2.60.120.380:FF:000003">
    <property type="entry name" value="Calpain 5"/>
    <property type="match status" value="1"/>
</dbReference>
<dbReference type="InterPro" id="IPR036213">
    <property type="entry name" value="Calpain_III_sf"/>
</dbReference>
<dbReference type="AlphaFoldDB" id="A0AAD1T098"/>
<keyword evidence="2 6" id="KW-0645">Protease</keyword>
<sequence>MSQNSPLSLILVHSTAFYRSDSWNTLVILIFGIIFKAALLIQVLEAVQFRGEKMGYPVRYFSSQNYHELKKECIKDKKLFEDPEFPASDESLFYRTRPLQQIDWRRPGELCEDPHLFVDGISHHDLHQGKLGNCWFVAACSCLALRKTLWKKVIPNWRKQEWDTKHPNKYAGIFHFQFWSLGEWVDVVIDDRLPCVDGNLIYCHSNVKNEFWTALLEKAYAKLSDSYEALDGGNTADAIVDFTGAVAESFDLTEGHYRSNLIEQARLFEGIYKVYTRGGLISCYIKPSSISDMETVTPTGLVKGHAYSVTKVKKVVLGEKTLCFGKTSKLFMVRMRNPWGSREWRGAWSDESQEWKRVSKSEKEALGLTVRNDGEFWMTFEDWCTNFTHADVCRMINTSSLSFHKTWEKEEVRGSWTKNPEPLLNRSGGCFNNKITFFQNPQYVFDVSKEEEEVLISLQQKDQRVRKKEGKGDNFIIGFEILKVELNRQYRIHKLHGQERAASTQYMNLRSMFLRKILKKGRYVIIPTTFHHGIISEFILRLFTDEPSHFRELLHDKPTVTCWTFLQGYPQTVAQVFVRSVEGIQRSENSGEGDLYLIIKCERESVRSAVCKKTNNAVFDIRAIFYQKNISETIKVQVWESHIMCDQFLGQVLLATSPNDPKEELSLQLHGKDGQEAKKMPGQINLKVVSSNDLLEL</sequence>
<dbReference type="InterPro" id="IPR000008">
    <property type="entry name" value="C2_dom"/>
</dbReference>
<dbReference type="PROSITE" id="PS50004">
    <property type="entry name" value="C2"/>
    <property type="match status" value="1"/>
</dbReference>
<dbReference type="SUPFAM" id="SSF54001">
    <property type="entry name" value="Cysteine proteinases"/>
    <property type="match status" value="1"/>
</dbReference>
<gene>
    <name evidence="10" type="ORF">PECUL_23A062337</name>
</gene>
<dbReference type="InterPro" id="IPR001300">
    <property type="entry name" value="Peptidase_C2_calpain_cat"/>
</dbReference>
<feature type="transmembrane region" description="Helical" evidence="7">
    <location>
        <begin position="23"/>
        <end position="44"/>
    </location>
</feature>
<dbReference type="Pfam" id="PF01067">
    <property type="entry name" value="Calpain_III"/>
    <property type="match status" value="1"/>
</dbReference>
<comment type="similarity">
    <text evidence="1">Belongs to the peptidase C2 family.</text>
</comment>
<keyword evidence="4 6" id="KW-0788">Thiol protease</keyword>
<dbReference type="PANTHER" id="PTHR10183">
    <property type="entry name" value="CALPAIN"/>
    <property type="match status" value="1"/>
</dbReference>
<accession>A0AAD1T098</accession>
<feature type="domain" description="Calpain catalytic" evidence="9">
    <location>
        <begin position="79"/>
        <end position="396"/>
    </location>
</feature>
<dbReference type="InterPro" id="IPR000169">
    <property type="entry name" value="Pept_cys_AS"/>
</dbReference>
<evidence type="ECO:0000259" key="8">
    <source>
        <dbReference type="PROSITE" id="PS50004"/>
    </source>
</evidence>
<dbReference type="PRINTS" id="PR00704">
    <property type="entry name" value="CALPAIN"/>
</dbReference>
<dbReference type="SMART" id="SM00230">
    <property type="entry name" value="CysPc"/>
    <property type="match status" value="1"/>
</dbReference>
<dbReference type="SMART" id="SM00720">
    <property type="entry name" value="calpain_III"/>
    <property type="match status" value="1"/>
</dbReference>
<keyword evidence="7" id="KW-0812">Transmembrane</keyword>
<feature type="active site" evidence="5 6">
    <location>
        <position position="134"/>
    </location>
</feature>
<dbReference type="Gene3D" id="2.60.40.150">
    <property type="entry name" value="C2 domain"/>
    <property type="match status" value="1"/>
</dbReference>
<dbReference type="Proteomes" id="UP001295444">
    <property type="component" value="Chromosome 09"/>
</dbReference>
<evidence type="ECO:0000256" key="3">
    <source>
        <dbReference type="ARBA" id="ARBA00022801"/>
    </source>
</evidence>